<dbReference type="CDD" id="cd07571">
    <property type="entry name" value="ALP_N-acyl_transferase"/>
    <property type="match status" value="1"/>
</dbReference>
<feature type="transmembrane region" description="Helical" evidence="8">
    <location>
        <begin position="56"/>
        <end position="74"/>
    </location>
</feature>
<evidence type="ECO:0000256" key="3">
    <source>
        <dbReference type="ARBA" id="ARBA00022679"/>
    </source>
</evidence>
<feature type="transmembrane region" description="Helical" evidence="8">
    <location>
        <begin position="86"/>
        <end position="107"/>
    </location>
</feature>
<evidence type="ECO:0000259" key="9">
    <source>
        <dbReference type="PROSITE" id="PS50263"/>
    </source>
</evidence>
<dbReference type="NCBIfam" id="TIGR00546">
    <property type="entry name" value="lnt"/>
    <property type="match status" value="1"/>
</dbReference>
<dbReference type="Gene3D" id="3.60.110.10">
    <property type="entry name" value="Carbon-nitrogen hydrolase"/>
    <property type="match status" value="1"/>
</dbReference>
<dbReference type="EC" id="2.3.1.-" evidence="10"/>
<dbReference type="InterPro" id="IPR036526">
    <property type="entry name" value="C-N_Hydrolase_sf"/>
</dbReference>
<dbReference type="InterPro" id="IPR045378">
    <property type="entry name" value="LNT_N"/>
</dbReference>
<proteinExistence type="inferred from homology"/>
<evidence type="ECO:0000313" key="10">
    <source>
        <dbReference type="EMBL" id="QEA05226.1"/>
    </source>
</evidence>
<reference evidence="10" key="1">
    <citation type="submission" date="2019-06" db="EMBL/GenBank/DDBJ databases">
        <authorList>
            <person name="Murdoch R.W."/>
            <person name="Fathepure B."/>
        </authorList>
    </citation>
    <scope>NUCLEOTIDE SEQUENCE</scope>
</reference>
<keyword evidence="5 8" id="KW-1133">Transmembrane helix</keyword>
<evidence type="ECO:0000256" key="1">
    <source>
        <dbReference type="ARBA" id="ARBA00004651"/>
    </source>
</evidence>
<gene>
    <name evidence="10" type="primary">lnt</name>
    <name evidence="10" type="ORF">KBTEX_01546</name>
</gene>
<comment type="subcellular location">
    <subcellularLocation>
        <location evidence="1">Cell membrane</location>
        <topology evidence="1">Multi-pass membrane protein</topology>
    </subcellularLocation>
</comment>
<accession>A0A5B8R8Z6</accession>
<keyword evidence="2" id="KW-1003">Cell membrane</keyword>
<feature type="transmembrane region" description="Helical" evidence="8">
    <location>
        <begin position="119"/>
        <end position="139"/>
    </location>
</feature>
<evidence type="ECO:0000256" key="6">
    <source>
        <dbReference type="ARBA" id="ARBA00023136"/>
    </source>
</evidence>
<dbReference type="InterPro" id="IPR004563">
    <property type="entry name" value="Apolipo_AcylTrfase"/>
</dbReference>
<keyword evidence="3 10" id="KW-0808">Transferase</keyword>
<feature type="transmembrane region" description="Helical" evidence="8">
    <location>
        <begin position="192"/>
        <end position="211"/>
    </location>
</feature>
<dbReference type="PROSITE" id="PS50263">
    <property type="entry name" value="CN_HYDROLASE"/>
    <property type="match status" value="1"/>
</dbReference>
<name>A0A5B8R8Z6_9ZZZZ</name>
<keyword evidence="4 8" id="KW-0812">Transmembrane</keyword>
<keyword evidence="10" id="KW-0449">Lipoprotein</keyword>
<evidence type="ECO:0000256" key="2">
    <source>
        <dbReference type="ARBA" id="ARBA00022475"/>
    </source>
</evidence>
<evidence type="ECO:0000256" key="8">
    <source>
        <dbReference type="SAM" id="Phobius"/>
    </source>
</evidence>
<keyword evidence="7 10" id="KW-0012">Acyltransferase</keyword>
<protein>
    <submittedName>
        <fullName evidence="10">Apolipoprotein N-acyltransferase</fullName>
        <ecNumber evidence="10">2.3.1.-</ecNumber>
    </submittedName>
</protein>
<feature type="transmembrane region" description="Helical" evidence="8">
    <location>
        <begin position="159"/>
        <end position="185"/>
    </location>
</feature>
<evidence type="ECO:0000256" key="5">
    <source>
        <dbReference type="ARBA" id="ARBA00022989"/>
    </source>
</evidence>
<dbReference type="AlphaFoldDB" id="A0A5B8R8Z6"/>
<dbReference type="Pfam" id="PF20154">
    <property type="entry name" value="LNT_N"/>
    <property type="match status" value="1"/>
</dbReference>
<dbReference type="SUPFAM" id="SSF56317">
    <property type="entry name" value="Carbon-nitrogen hydrolase"/>
    <property type="match status" value="1"/>
</dbReference>
<dbReference type="InterPro" id="IPR003010">
    <property type="entry name" value="C-N_Hydrolase"/>
</dbReference>
<dbReference type="Pfam" id="PF00795">
    <property type="entry name" value="CN_hydrolase"/>
    <property type="match status" value="1"/>
</dbReference>
<dbReference type="GO" id="GO:0042158">
    <property type="term" value="P:lipoprotein biosynthetic process"/>
    <property type="evidence" value="ECO:0007669"/>
    <property type="project" value="InterPro"/>
</dbReference>
<dbReference type="EMBL" id="MN079097">
    <property type="protein sequence ID" value="QEA05226.1"/>
    <property type="molecule type" value="Genomic_DNA"/>
</dbReference>
<dbReference type="GO" id="GO:0005886">
    <property type="term" value="C:plasma membrane"/>
    <property type="evidence" value="ECO:0007669"/>
    <property type="project" value="UniProtKB-SubCell"/>
</dbReference>
<evidence type="ECO:0000256" key="7">
    <source>
        <dbReference type="ARBA" id="ARBA00023315"/>
    </source>
</evidence>
<sequence length="501" mass="52451">MPVRVLAGRAGPFLALLAGLAMALGFAPYGHGWIVPPALAVAFAQVAAAPRRRAALGAYLFGLGYAGAGVYWIFISISRYGGGPLAASAVTPLMIALFALYPLAALMLGRWVGAGRRGVTTLAALPAAWLLVEWVRSWLFTGATWLAVGYTQVDLPPGALAPVLGLYGVGVLVCAPAGGLAWLALRPDARRLGVAAALIAAYLASGALWGVHWSRPAGPAMDVALVQGNVPQDKKWLVDNRVDTLRYYAQASRRHYGTPLIVWPEAAVPAFYDAVAENFLDPLAEEAADAGSHIVTGVPARGADGGAYNAVVVLGQGPATGYFKRHLVPFGEYVPFRGLLGGALDFIGAPLGDFSAGTEPAPLTVDGVTIGASVCYEVTFGPLIADALPQAQVLLNVSNDGWFGDSAAPHQHLEMARMRALETGREMLRATNTGITAVIGADGTIRAQAPQFERTVLEASVRPRRGETPYVVYRDVPAVALVLAVLVLAAGLARAPRRRAD</sequence>
<organism evidence="10">
    <name type="scientific">uncultured organism</name>
    <dbReference type="NCBI Taxonomy" id="155900"/>
    <lineage>
        <taxon>unclassified sequences</taxon>
        <taxon>environmental samples</taxon>
    </lineage>
</organism>
<dbReference type="PANTHER" id="PTHR38686">
    <property type="entry name" value="APOLIPOPROTEIN N-ACYLTRANSFERASE"/>
    <property type="match status" value="1"/>
</dbReference>
<feature type="transmembrane region" description="Helical" evidence="8">
    <location>
        <begin position="33"/>
        <end position="49"/>
    </location>
</feature>
<dbReference type="PANTHER" id="PTHR38686:SF1">
    <property type="entry name" value="APOLIPOPROTEIN N-ACYLTRANSFERASE"/>
    <property type="match status" value="1"/>
</dbReference>
<dbReference type="HAMAP" id="MF_01148">
    <property type="entry name" value="Lnt"/>
    <property type="match status" value="1"/>
</dbReference>
<feature type="domain" description="CN hydrolase" evidence="9">
    <location>
        <begin position="226"/>
        <end position="463"/>
    </location>
</feature>
<keyword evidence="6 8" id="KW-0472">Membrane</keyword>
<evidence type="ECO:0000256" key="4">
    <source>
        <dbReference type="ARBA" id="ARBA00022692"/>
    </source>
</evidence>
<dbReference type="GO" id="GO:0016410">
    <property type="term" value="F:N-acyltransferase activity"/>
    <property type="evidence" value="ECO:0007669"/>
    <property type="project" value="InterPro"/>
</dbReference>
<feature type="transmembrane region" description="Helical" evidence="8">
    <location>
        <begin position="476"/>
        <end position="495"/>
    </location>
</feature>